<dbReference type="EMBL" id="CP003155">
    <property type="protein sequence ID" value="AEV30679.1"/>
    <property type="molecule type" value="Genomic_DNA"/>
</dbReference>
<feature type="transmembrane region" description="Helical" evidence="1">
    <location>
        <begin position="12"/>
        <end position="32"/>
    </location>
</feature>
<dbReference type="KEGG" id="sgp:SpiGrapes_2929"/>
<reference evidence="2 3" key="1">
    <citation type="submission" date="2011-11" db="EMBL/GenBank/DDBJ databases">
        <title>Complete sequence of Spirochaeta sp. grapes.</title>
        <authorList>
            <consortium name="US DOE Joint Genome Institute"/>
            <person name="Lucas S."/>
            <person name="Han J."/>
            <person name="Lapidus A."/>
            <person name="Cheng J.-F."/>
            <person name="Goodwin L."/>
            <person name="Pitluck S."/>
            <person name="Peters L."/>
            <person name="Ovchinnikova G."/>
            <person name="Munk A.C."/>
            <person name="Detter J.C."/>
            <person name="Han C."/>
            <person name="Tapia R."/>
            <person name="Land M."/>
            <person name="Hauser L."/>
            <person name="Kyrpides N."/>
            <person name="Ivanova N."/>
            <person name="Pagani I."/>
            <person name="Ritalahtilisa K."/>
            <person name="Loeffler F."/>
            <person name="Woyke T."/>
        </authorList>
    </citation>
    <scope>NUCLEOTIDE SEQUENCE [LARGE SCALE GENOMIC DNA]</scope>
    <source>
        <strain evidence="3">ATCC BAA-1885 / DSM 22778 / Grapes</strain>
    </source>
</reference>
<keyword evidence="1" id="KW-0812">Transmembrane</keyword>
<proteinExistence type="predicted"/>
<dbReference type="HOGENOM" id="CLU_1585421_0_0_12"/>
<dbReference type="AlphaFoldDB" id="G8QX94"/>
<keyword evidence="1" id="KW-0472">Membrane</keyword>
<gene>
    <name evidence="2" type="ordered locus">SpiGrapes_2929</name>
</gene>
<evidence type="ECO:0000313" key="3">
    <source>
        <dbReference type="Proteomes" id="UP000005632"/>
    </source>
</evidence>
<keyword evidence="1" id="KW-1133">Transmembrane helix</keyword>
<keyword evidence="3" id="KW-1185">Reference proteome</keyword>
<dbReference type="RefSeq" id="WP_014271518.1">
    <property type="nucleotide sequence ID" value="NC_016633.1"/>
</dbReference>
<name>G8QX94_SPHPG</name>
<dbReference type="Proteomes" id="UP000005632">
    <property type="component" value="Chromosome"/>
</dbReference>
<evidence type="ECO:0000256" key="1">
    <source>
        <dbReference type="SAM" id="Phobius"/>
    </source>
</evidence>
<evidence type="ECO:0000313" key="2">
    <source>
        <dbReference type="EMBL" id="AEV30679.1"/>
    </source>
</evidence>
<protein>
    <submittedName>
        <fullName evidence="2">Uncharacterized protein</fullName>
    </submittedName>
</protein>
<sequence>MAIFKDNLLVNRIIALLIGGLLVFLIMTVTVVQTGKKENAKMAIALDASRYDAGRLLADAKAQLESKEYAASKETLEKLFIFQPGSPEAVEGKTLLTSVDTAEAAATARWEAALPQVKKDWTETLVAELRAKSDKEREELEASLEKTITQAWAKAESKVRTTWEELEG</sequence>
<organism evidence="2 3">
    <name type="scientific">Sphaerochaeta pleomorpha (strain ATCC BAA-1885 / DSM 22778 / Grapes)</name>
    <dbReference type="NCBI Taxonomy" id="158190"/>
    <lineage>
        <taxon>Bacteria</taxon>
        <taxon>Pseudomonadati</taxon>
        <taxon>Spirochaetota</taxon>
        <taxon>Spirochaetia</taxon>
        <taxon>Spirochaetales</taxon>
        <taxon>Sphaerochaetaceae</taxon>
        <taxon>Sphaerochaeta</taxon>
    </lineage>
</organism>
<accession>G8QX94</accession>